<dbReference type="EMBL" id="JWZT01001424">
    <property type="protein sequence ID" value="KII72064.1"/>
    <property type="molecule type" value="Genomic_DNA"/>
</dbReference>
<keyword evidence="1" id="KW-0812">Transmembrane</keyword>
<gene>
    <name evidence="2" type="ORF">RF11_10652</name>
</gene>
<comment type="caution">
    <text evidence="2">The sequence shown here is derived from an EMBL/GenBank/DDBJ whole genome shotgun (WGS) entry which is preliminary data.</text>
</comment>
<keyword evidence="3" id="KW-1185">Reference proteome</keyword>
<protein>
    <submittedName>
        <fullName evidence="2">Uncharacterized protein</fullName>
    </submittedName>
</protein>
<proteinExistence type="predicted"/>
<feature type="transmembrane region" description="Helical" evidence="1">
    <location>
        <begin position="413"/>
        <end position="435"/>
    </location>
</feature>
<accession>A0A0C2J2H3</accession>
<dbReference type="AlphaFoldDB" id="A0A0C2J2H3"/>
<evidence type="ECO:0000313" key="2">
    <source>
        <dbReference type="EMBL" id="KII72064.1"/>
    </source>
</evidence>
<evidence type="ECO:0000256" key="1">
    <source>
        <dbReference type="SAM" id="Phobius"/>
    </source>
</evidence>
<organism evidence="2 3">
    <name type="scientific">Thelohanellus kitauei</name>
    <name type="common">Myxosporean</name>
    <dbReference type="NCBI Taxonomy" id="669202"/>
    <lineage>
        <taxon>Eukaryota</taxon>
        <taxon>Metazoa</taxon>
        <taxon>Cnidaria</taxon>
        <taxon>Myxozoa</taxon>
        <taxon>Myxosporea</taxon>
        <taxon>Bivalvulida</taxon>
        <taxon>Platysporina</taxon>
        <taxon>Myxobolidae</taxon>
        <taxon>Thelohanellus</taxon>
    </lineage>
</organism>
<keyword evidence="1" id="KW-0472">Membrane</keyword>
<dbReference type="Proteomes" id="UP000031668">
    <property type="component" value="Unassembled WGS sequence"/>
</dbReference>
<reference evidence="2 3" key="1">
    <citation type="journal article" date="2014" name="Genome Biol. Evol.">
        <title>The genome of the myxosporean Thelohanellus kitauei shows adaptations to nutrient acquisition within its fish host.</title>
        <authorList>
            <person name="Yang Y."/>
            <person name="Xiong J."/>
            <person name="Zhou Z."/>
            <person name="Huo F."/>
            <person name="Miao W."/>
            <person name="Ran C."/>
            <person name="Liu Y."/>
            <person name="Zhang J."/>
            <person name="Feng J."/>
            <person name="Wang M."/>
            <person name="Wang M."/>
            <person name="Wang L."/>
            <person name="Yao B."/>
        </authorList>
    </citation>
    <scope>NUCLEOTIDE SEQUENCE [LARGE SCALE GENOMIC DNA]</scope>
    <source>
        <strain evidence="2">Wuqing</strain>
    </source>
</reference>
<sequence>MSSILAKTPKNPEITIRFKNINKQLSANIKLSFIYASNSHSFADDYPLDTLAFRETLTKNTDIKRTVHLLPPYEMLSQKWILKAEISLEEDKQVGEVITNSTVFSHTFYHEISFEKKCRGMGCIENYEVTYEKAPTWSQDTDDPINFHFQLTNKGDFLTHLIIDATMSMDCKITISDPGFTATLKSNTLSLSDMKSRARFMYNKVTSPDGTFPFTVQALCPQVMNRTSGPVLKLSIKSFLPYDLKEINITAAVTRKTELMIFAKILSSVSKRVCRDSEVEENVNFNVELFVECNHEGDLPLAAILYSDNMGYTRVVSVNIKSNEPQVVKDVGLLQNQHGKATQMFSIRKNEKVKIIQLSISYKILIKALKSIPLILEVVPVIDDPSKYSLNSIVANKAEYHYVINIKYCKNQLLVMIFAALGYFFLIICCSYMVFHMVTQKLIRPFAVLKYIVDNKNGPANI</sequence>
<name>A0A0C2J2H3_THEKT</name>
<keyword evidence="1" id="KW-1133">Transmembrane helix</keyword>
<evidence type="ECO:0000313" key="3">
    <source>
        <dbReference type="Proteomes" id="UP000031668"/>
    </source>
</evidence>